<evidence type="ECO:0000256" key="5">
    <source>
        <dbReference type="ARBA" id="ARBA00047658"/>
    </source>
</evidence>
<organism evidence="8 9">
    <name type="scientific">Chlorella sorokiniana</name>
    <name type="common">Freshwater green alga</name>
    <dbReference type="NCBI Taxonomy" id="3076"/>
    <lineage>
        <taxon>Eukaryota</taxon>
        <taxon>Viridiplantae</taxon>
        <taxon>Chlorophyta</taxon>
        <taxon>core chlorophytes</taxon>
        <taxon>Trebouxiophyceae</taxon>
        <taxon>Chlorellales</taxon>
        <taxon>Chlorellaceae</taxon>
        <taxon>Chlorella clade</taxon>
        <taxon>Chlorella</taxon>
    </lineage>
</organism>
<dbReference type="EC" id="2.5.1.60" evidence="6"/>
<comment type="catalytic activity">
    <reaction evidence="5 6">
        <text>geranylgeranyl diphosphate + L-cysteinyl-[protein] = S-geranylgeranyl-L-cysteinyl-[protein] + diphosphate</text>
        <dbReference type="Rhea" id="RHEA:21240"/>
        <dbReference type="Rhea" id="RHEA-COMP:10131"/>
        <dbReference type="Rhea" id="RHEA-COMP:11537"/>
        <dbReference type="ChEBI" id="CHEBI:29950"/>
        <dbReference type="ChEBI" id="CHEBI:33019"/>
        <dbReference type="ChEBI" id="CHEBI:57533"/>
        <dbReference type="ChEBI" id="CHEBI:86021"/>
        <dbReference type="EC" id="2.5.1.60"/>
    </reaction>
</comment>
<dbReference type="STRING" id="3076.A0A2P6TE48"/>
<dbReference type="PANTHER" id="PTHR11129">
    <property type="entry name" value="PROTEIN FARNESYLTRANSFERASE ALPHA SUBUNIT/RAB GERANYLGERANYL TRANSFERASE ALPHA SUBUNIT"/>
    <property type="match status" value="1"/>
</dbReference>
<comment type="caution">
    <text evidence="8">The sequence shown here is derived from an EMBL/GenBank/DDBJ whole genome shotgun (WGS) entry which is preliminary data.</text>
</comment>
<dbReference type="Proteomes" id="UP000239899">
    <property type="component" value="Unassembled WGS sequence"/>
</dbReference>
<dbReference type="EMBL" id="LHPG02000021">
    <property type="protein sequence ID" value="PRW20902.1"/>
    <property type="molecule type" value="Genomic_DNA"/>
</dbReference>
<evidence type="ECO:0000313" key="9">
    <source>
        <dbReference type="Proteomes" id="UP000239899"/>
    </source>
</evidence>
<evidence type="ECO:0000256" key="2">
    <source>
        <dbReference type="ARBA" id="ARBA00022602"/>
    </source>
</evidence>
<feature type="region of interest" description="Disordered" evidence="7">
    <location>
        <begin position="211"/>
        <end position="240"/>
    </location>
</feature>
<dbReference type="GO" id="GO:0005968">
    <property type="term" value="C:Rab-protein geranylgeranyltransferase complex"/>
    <property type="evidence" value="ECO:0007669"/>
    <property type="project" value="TreeGrafter"/>
</dbReference>
<evidence type="ECO:0000256" key="6">
    <source>
        <dbReference type="RuleBase" id="RU367120"/>
    </source>
</evidence>
<keyword evidence="2 6" id="KW-0637">Prenyltransferase</keyword>
<proteinExistence type="inferred from homology"/>
<comment type="similarity">
    <text evidence="1 6">Belongs to the protein prenyltransferase subunit alpha family.</text>
</comment>
<evidence type="ECO:0000256" key="3">
    <source>
        <dbReference type="ARBA" id="ARBA00022679"/>
    </source>
</evidence>
<name>A0A2P6TE48_CHLSO</name>
<dbReference type="GO" id="GO:0004663">
    <property type="term" value="F:Rab geranylgeranyltransferase activity"/>
    <property type="evidence" value="ECO:0007669"/>
    <property type="project" value="UniProtKB-UniRule"/>
</dbReference>
<dbReference type="AlphaFoldDB" id="A0A2P6TE48"/>
<dbReference type="Pfam" id="PF01239">
    <property type="entry name" value="PPTA"/>
    <property type="match status" value="5"/>
</dbReference>
<keyword evidence="9" id="KW-1185">Reference proteome</keyword>
<gene>
    <name evidence="8" type="ORF">C2E21_8650</name>
</gene>
<comment type="function">
    <text evidence="6">Catalyzes the transfer of a geranyl-geranyl moiety from geranyl-geranyl pyrophosphate to cysteines occuring in specific C-terminal amino acid sequences.</text>
</comment>
<reference evidence="8 9" key="1">
    <citation type="journal article" date="2018" name="Plant J.">
        <title>Genome sequences of Chlorella sorokiniana UTEX 1602 and Micractinium conductrix SAG 241.80: implications to maltose excretion by a green alga.</title>
        <authorList>
            <person name="Arriola M.B."/>
            <person name="Velmurugan N."/>
            <person name="Zhang Y."/>
            <person name="Plunkett M.H."/>
            <person name="Hondzo H."/>
            <person name="Barney B.M."/>
        </authorList>
    </citation>
    <scope>NUCLEOTIDE SEQUENCE [LARGE SCALE GENOMIC DNA]</scope>
    <source>
        <strain evidence="9">UTEX 1602</strain>
    </source>
</reference>
<evidence type="ECO:0000313" key="8">
    <source>
        <dbReference type="EMBL" id="PRW20902.1"/>
    </source>
</evidence>
<keyword evidence="3 6" id="KW-0808">Transferase</keyword>
<dbReference type="PROSITE" id="PS51147">
    <property type="entry name" value="PFTA"/>
    <property type="match status" value="3"/>
</dbReference>
<dbReference type="OrthoDB" id="1658at2759"/>
<feature type="compositionally biased region" description="Low complexity" evidence="7">
    <location>
        <begin position="216"/>
        <end position="234"/>
    </location>
</feature>
<dbReference type="Gene3D" id="1.25.40.120">
    <property type="entry name" value="Protein prenylyltransferase"/>
    <property type="match status" value="2"/>
</dbReference>
<protein>
    <recommendedName>
        <fullName evidence="6">Geranylgeranyl transferase type-2 subunit alpha</fullName>
        <ecNumber evidence="6">2.5.1.60</ecNumber>
    </recommendedName>
    <alternativeName>
        <fullName evidence="6">Geranylgeranyl transferase type II subunit alpha</fullName>
    </alternativeName>
</protein>
<evidence type="ECO:0000256" key="4">
    <source>
        <dbReference type="ARBA" id="ARBA00022737"/>
    </source>
</evidence>
<evidence type="ECO:0000256" key="1">
    <source>
        <dbReference type="ARBA" id="ARBA00006734"/>
    </source>
</evidence>
<sequence length="356" mass="38563">MHGRPRQNAGPPDPEKVKAAAQKAALFGQLAGEVLARRAARRYDAESLGLAAKLVELHPEVYTVWNYRREALQPVLEAGGEAAVAAVAGELALTERALAKNPKSYATWHHRKWVVAKGMCSLERELQLVGKLLDADERNFHGWGYRRFVVQLMGTPAERELEYAEKRIGQNFSNYSAWHSRTALLPALYGGSGGGDAADVLAAALASGTRLGEQEGGSSSVTVADSSSSSGGATEQQVADSLQAGKQLPAAHGSAAATSAVPKEALDEEYELVKQAFYTEPEDQSGWFYHRWLLGCSLAHWEQAVGTPAEAGEQAALLAVLGREQQMCEELLEIEPDAKWPLLTVVRLKELRQQLP</sequence>
<dbReference type="PANTHER" id="PTHR11129:SF2">
    <property type="entry name" value="GERANYLGERANYL TRANSFERASE TYPE-2 SUBUNIT ALPHA"/>
    <property type="match status" value="1"/>
</dbReference>
<dbReference type="GO" id="GO:0097354">
    <property type="term" value="P:prenylation"/>
    <property type="evidence" value="ECO:0007669"/>
    <property type="project" value="UniProtKB-UniRule"/>
</dbReference>
<accession>A0A2P6TE48</accession>
<evidence type="ECO:0000256" key="7">
    <source>
        <dbReference type="SAM" id="MobiDB-lite"/>
    </source>
</evidence>
<keyword evidence="4" id="KW-0677">Repeat</keyword>
<dbReference type="SUPFAM" id="SSF48439">
    <property type="entry name" value="Protein prenylyltransferase"/>
    <property type="match status" value="1"/>
</dbReference>
<dbReference type="InterPro" id="IPR002088">
    <property type="entry name" value="Prenyl_trans_a"/>
</dbReference>